<protein>
    <submittedName>
        <fullName evidence="1">Uncharacterized protein</fullName>
    </submittedName>
</protein>
<dbReference type="AlphaFoldDB" id="A0A9D5A6N8"/>
<evidence type="ECO:0000313" key="2">
    <source>
        <dbReference type="Proteomes" id="UP001058974"/>
    </source>
</evidence>
<keyword evidence="2" id="KW-1185">Reference proteome</keyword>
<reference evidence="1 2" key="1">
    <citation type="journal article" date="2022" name="Nat. Genet.">
        <title>Improved pea reference genome and pan-genome highlight genomic features and evolutionary characteristics.</title>
        <authorList>
            <person name="Yang T."/>
            <person name="Liu R."/>
            <person name="Luo Y."/>
            <person name="Hu S."/>
            <person name="Wang D."/>
            <person name="Wang C."/>
            <person name="Pandey M.K."/>
            <person name="Ge S."/>
            <person name="Xu Q."/>
            <person name="Li N."/>
            <person name="Li G."/>
            <person name="Huang Y."/>
            <person name="Saxena R.K."/>
            <person name="Ji Y."/>
            <person name="Li M."/>
            <person name="Yan X."/>
            <person name="He Y."/>
            <person name="Liu Y."/>
            <person name="Wang X."/>
            <person name="Xiang C."/>
            <person name="Varshney R.K."/>
            <person name="Ding H."/>
            <person name="Gao S."/>
            <person name="Zong X."/>
        </authorList>
    </citation>
    <scope>NUCLEOTIDE SEQUENCE [LARGE SCALE GENOMIC DNA]</scope>
    <source>
        <strain evidence="1 2">cv. Zhongwan 6</strain>
    </source>
</reference>
<gene>
    <name evidence="1" type="ORF">KIW84_063015</name>
</gene>
<dbReference type="EMBL" id="JAMSHJ010000006">
    <property type="protein sequence ID" value="KAI5397026.1"/>
    <property type="molecule type" value="Genomic_DNA"/>
</dbReference>
<evidence type="ECO:0000313" key="1">
    <source>
        <dbReference type="EMBL" id="KAI5397026.1"/>
    </source>
</evidence>
<sequence length="227" mass="24977">MLRKCPLHGIPICIQVEIFYNELVPSSKNTFDASSGGALLSKSYEDSYKLIESITTNTYQWSVTRVAIVSTKKKPSGVHEVSETTTLVAQVAQNHQMMKNLMTSLDMPGAEPIKVVTDASKVACVYYGAPQVPPRFYAPNYVMTNQGKNQLEKILKSFIQETKNQFQAQRVSIKNLENQVGQIVVALSSRTMGKLPSSDETPTSTSGAKSIETCKFIKLISGKECEG</sequence>
<dbReference type="Proteomes" id="UP001058974">
    <property type="component" value="Chromosome 6"/>
</dbReference>
<dbReference type="Gramene" id="Psat06G0301500-T1">
    <property type="protein sequence ID" value="KAI5397026.1"/>
    <property type="gene ID" value="KIW84_063015"/>
</dbReference>
<name>A0A9D5A6N8_PEA</name>
<proteinExistence type="predicted"/>
<accession>A0A9D5A6N8</accession>
<comment type="caution">
    <text evidence="1">The sequence shown here is derived from an EMBL/GenBank/DDBJ whole genome shotgun (WGS) entry which is preliminary data.</text>
</comment>
<organism evidence="1 2">
    <name type="scientific">Pisum sativum</name>
    <name type="common">Garden pea</name>
    <name type="synonym">Lathyrus oleraceus</name>
    <dbReference type="NCBI Taxonomy" id="3888"/>
    <lineage>
        <taxon>Eukaryota</taxon>
        <taxon>Viridiplantae</taxon>
        <taxon>Streptophyta</taxon>
        <taxon>Embryophyta</taxon>
        <taxon>Tracheophyta</taxon>
        <taxon>Spermatophyta</taxon>
        <taxon>Magnoliopsida</taxon>
        <taxon>eudicotyledons</taxon>
        <taxon>Gunneridae</taxon>
        <taxon>Pentapetalae</taxon>
        <taxon>rosids</taxon>
        <taxon>fabids</taxon>
        <taxon>Fabales</taxon>
        <taxon>Fabaceae</taxon>
        <taxon>Papilionoideae</taxon>
        <taxon>50 kb inversion clade</taxon>
        <taxon>NPAAA clade</taxon>
        <taxon>Hologalegina</taxon>
        <taxon>IRL clade</taxon>
        <taxon>Fabeae</taxon>
        <taxon>Lathyrus</taxon>
    </lineage>
</organism>